<dbReference type="AlphaFoldDB" id="A0AAV4AQM0"/>
<evidence type="ECO:0000313" key="2">
    <source>
        <dbReference type="Proteomes" id="UP000735302"/>
    </source>
</evidence>
<proteinExistence type="predicted"/>
<accession>A0AAV4AQM0</accession>
<organism evidence="1 2">
    <name type="scientific">Plakobranchus ocellatus</name>
    <dbReference type="NCBI Taxonomy" id="259542"/>
    <lineage>
        <taxon>Eukaryota</taxon>
        <taxon>Metazoa</taxon>
        <taxon>Spiralia</taxon>
        <taxon>Lophotrochozoa</taxon>
        <taxon>Mollusca</taxon>
        <taxon>Gastropoda</taxon>
        <taxon>Heterobranchia</taxon>
        <taxon>Euthyneura</taxon>
        <taxon>Panpulmonata</taxon>
        <taxon>Sacoglossa</taxon>
        <taxon>Placobranchoidea</taxon>
        <taxon>Plakobranchidae</taxon>
        <taxon>Plakobranchus</taxon>
    </lineage>
</organism>
<gene>
    <name evidence="1" type="ORF">PoB_003660400</name>
</gene>
<comment type="caution">
    <text evidence="1">The sequence shown here is derived from an EMBL/GenBank/DDBJ whole genome shotgun (WGS) entry which is preliminary data.</text>
</comment>
<dbReference type="EMBL" id="BLXT01004146">
    <property type="protein sequence ID" value="GFO10099.1"/>
    <property type="molecule type" value="Genomic_DNA"/>
</dbReference>
<reference evidence="1 2" key="1">
    <citation type="journal article" date="2021" name="Elife">
        <title>Chloroplast acquisition without the gene transfer in kleptoplastic sea slugs, Plakobranchus ocellatus.</title>
        <authorList>
            <person name="Maeda T."/>
            <person name="Takahashi S."/>
            <person name="Yoshida T."/>
            <person name="Shimamura S."/>
            <person name="Takaki Y."/>
            <person name="Nagai Y."/>
            <person name="Toyoda A."/>
            <person name="Suzuki Y."/>
            <person name="Arimoto A."/>
            <person name="Ishii H."/>
            <person name="Satoh N."/>
            <person name="Nishiyama T."/>
            <person name="Hasebe M."/>
            <person name="Maruyama T."/>
            <person name="Minagawa J."/>
            <person name="Obokata J."/>
            <person name="Shigenobu S."/>
        </authorList>
    </citation>
    <scope>NUCLEOTIDE SEQUENCE [LARGE SCALE GENOMIC DNA]</scope>
</reference>
<protein>
    <submittedName>
        <fullName evidence="1">Uncharacterized protein</fullName>
    </submittedName>
</protein>
<keyword evidence="2" id="KW-1185">Reference proteome</keyword>
<dbReference type="Proteomes" id="UP000735302">
    <property type="component" value="Unassembled WGS sequence"/>
</dbReference>
<name>A0AAV4AQM0_9GAST</name>
<evidence type="ECO:0000313" key="1">
    <source>
        <dbReference type="EMBL" id="GFO10099.1"/>
    </source>
</evidence>
<sequence>MARLSTICPALHNLFSHGPSFHYLSSSPQSIQPWPLFPLFVQLSTICSAMARISTICPALHNLFSRLSTFSLAIVQLSTICSADARLSTICLAIVQFSTICSATARLLHSPPNHCADFHYLFIRCPSFHPAVRYMPSHCPALYFLSSYSTICLDIFIALYYLSNHSTICLAIVQLSTICPANPPYIQPLSSS</sequence>